<reference evidence="3" key="1">
    <citation type="journal article" date="2014" name="Int. J. Syst. Evol. Microbiol.">
        <title>Complete genome sequence of Corynebacterium casei LMG S-19264T (=DSM 44701T), isolated from a smear-ripened cheese.</title>
        <authorList>
            <consortium name="US DOE Joint Genome Institute (JGI-PGF)"/>
            <person name="Walter F."/>
            <person name="Albersmeier A."/>
            <person name="Kalinowski J."/>
            <person name="Ruckert C."/>
        </authorList>
    </citation>
    <scope>NUCLEOTIDE SEQUENCE</scope>
    <source>
        <strain evidence="3">CGMCC 1.15152</strain>
    </source>
</reference>
<dbReference type="PROSITE" id="PS51257">
    <property type="entry name" value="PROKAR_LIPOPROTEIN"/>
    <property type="match status" value="1"/>
</dbReference>
<feature type="chain" id="PRO_5038104717" evidence="1">
    <location>
        <begin position="22"/>
        <end position="586"/>
    </location>
</feature>
<name>A0A916Y0D5_9MICO</name>
<reference evidence="3" key="2">
    <citation type="submission" date="2020-09" db="EMBL/GenBank/DDBJ databases">
        <authorList>
            <person name="Sun Q."/>
            <person name="Zhou Y."/>
        </authorList>
    </citation>
    <scope>NUCLEOTIDE SEQUENCE</scope>
    <source>
        <strain evidence="3">CGMCC 1.15152</strain>
    </source>
</reference>
<protein>
    <submittedName>
        <fullName evidence="3">Lipoprotein</fullName>
    </submittedName>
</protein>
<comment type="caution">
    <text evidence="3">The sequence shown here is derived from an EMBL/GenBank/DDBJ whole genome shotgun (WGS) entry which is preliminary data.</text>
</comment>
<feature type="domain" description="Solute-binding protein family 5" evidence="2">
    <location>
        <begin position="94"/>
        <end position="435"/>
    </location>
</feature>
<keyword evidence="3" id="KW-0449">Lipoprotein</keyword>
<keyword evidence="1" id="KW-0732">Signal</keyword>
<dbReference type="InterPro" id="IPR039424">
    <property type="entry name" value="SBP_5"/>
</dbReference>
<dbReference type="Proteomes" id="UP000633205">
    <property type="component" value="Unassembled WGS sequence"/>
</dbReference>
<feature type="signal peptide" evidence="1">
    <location>
        <begin position="1"/>
        <end position="21"/>
    </location>
</feature>
<dbReference type="GO" id="GO:1904680">
    <property type="term" value="F:peptide transmembrane transporter activity"/>
    <property type="evidence" value="ECO:0007669"/>
    <property type="project" value="TreeGrafter"/>
</dbReference>
<dbReference type="PANTHER" id="PTHR30290:SF65">
    <property type="entry name" value="MONOACYL PHOSPHATIDYLINOSITOL TETRAMANNOSIDE-BINDING PROTEIN LPQW-RELATED"/>
    <property type="match status" value="1"/>
</dbReference>
<proteinExistence type="predicted"/>
<dbReference type="AlphaFoldDB" id="A0A916Y0D5"/>
<evidence type="ECO:0000256" key="1">
    <source>
        <dbReference type="SAM" id="SignalP"/>
    </source>
</evidence>
<dbReference type="Gene3D" id="3.10.105.10">
    <property type="entry name" value="Dipeptide-binding Protein, Domain 3"/>
    <property type="match status" value="1"/>
</dbReference>
<evidence type="ECO:0000259" key="2">
    <source>
        <dbReference type="Pfam" id="PF00496"/>
    </source>
</evidence>
<keyword evidence="4" id="KW-1185">Reference proteome</keyword>
<evidence type="ECO:0000313" key="4">
    <source>
        <dbReference type="Proteomes" id="UP000633205"/>
    </source>
</evidence>
<dbReference type="SUPFAM" id="SSF53850">
    <property type="entry name" value="Periplasmic binding protein-like II"/>
    <property type="match status" value="1"/>
</dbReference>
<dbReference type="EMBL" id="BMHO01000001">
    <property type="protein sequence ID" value="GGD25699.1"/>
    <property type="molecule type" value="Genomic_DNA"/>
</dbReference>
<organism evidence="3 4">
    <name type="scientific">Microbacterium faecale</name>
    <dbReference type="NCBI Taxonomy" id="1804630"/>
    <lineage>
        <taxon>Bacteria</taxon>
        <taxon>Bacillati</taxon>
        <taxon>Actinomycetota</taxon>
        <taxon>Actinomycetes</taxon>
        <taxon>Micrococcales</taxon>
        <taxon>Microbacteriaceae</taxon>
        <taxon>Microbacterium</taxon>
    </lineage>
</organism>
<dbReference type="Pfam" id="PF00496">
    <property type="entry name" value="SBP_bac_5"/>
    <property type="match status" value="1"/>
</dbReference>
<dbReference type="Gene3D" id="3.40.190.10">
    <property type="entry name" value="Periplasmic binding protein-like II"/>
    <property type="match status" value="1"/>
</dbReference>
<gene>
    <name evidence="3" type="ORF">GCM10010915_02140</name>
</gene>
<dbReference type="GO" id="GO:0015833">
    <property type="term" value="P:peptide transport"/>
    <property type="evidence" value="ECO:0007669"/>
    <property type="project" value="TreeGrafter"/>
</dbReference>
<accession>A0A916Y0D5</accession>
<dbReference type="InterPro" id="IPR000914">
    <property type="entry name" value="SBP_5_dom"/>
</dbReference>
<evidence type="ECO:0000313" key="3">
    <source>
        <dbReference type="EMBL" id="GGD25699.1"/>
    </source>
</evidence>
<dbReference type="PANTHER" id="PTHR30290">
    <property type="entry name" value="PERIPLASMIC BINDING COMPONENT OF ABC TRANSPORTER"/>
    <property type="match status" value="1"/>
</dbReference>
<sequence>MIVRRLRRAAALILVTGVALATSACGGTPLPASVMPGSLVDVAWPGALTTLNTATATGVTPGDRDVSAMTRSQFSRPVLGLPAEDASFGTAEIVAESDDAMTVVYDLAEPTWSDGIALDAADLLLAWAAGAAHGDATEETAFDAAPSGLVHSSGVPSYDEFERRIEVTFDRPVIDWQTALDVAVPAHVAGRIAFGLEDPMVAKQAVIDAIAGDDREALANLATVWNGAFDISAGTPPSDMALLSSGPYRIDAVDGSADDGDQRVSLSANREYTGGIPVSYEQIVLHQARGVDAIDAVGSDYDVVQLPAEAADFEQVRDYERDDFGMTTADAGKMWALFARVDSWPLDSRAARTAFLSTVPRDAVAEASGEWKSAYTSTSAAVFSPDSDGYDIAVEDAGFEEAFAPADDPAAARKKAGVPEHTTVCILYDADSEFARDAFDAIRKGVAEEGWIARDCGHPEPDEVVEVGGAYDAILTTVDVPRTPADIARQWGDTAANLTGATSSDRDELIEQLSRATDRYDARDLRVEIERTIVDQRVVLPLAMDPSVIVASRDIAPPSPASGRAGALLTDPLTWAPVGAEPSVAP</sequence>